<name>A0A7V2ATC7_UNCEI</name>
<dbReference type="GO" id="GO:0045454">
    <property type="term" value="P:cell redox homeostasis"/>
    <property type="evidence" value="ECO:0007669"/>
    <property type="project" value="TreeGrafter"/>
</dbReference>
<dbReference type="AlphaFoldDB" id="A0A7V2ATC7"/>
<evidence type="ECO:0000313" key="2">
    <source>
        <dbReference type="EMBL" id="HER42900.1"/>
    </source>
</evidence>
<dbReference type="Pfam" id="PF00462">
    <property type="entry name" value="Glutaredoxin"/>
    <property type="match status" value="1"/>
</dbReference>
<dbReference type="EMBL" id="DSEC01000030">
    <property type="protein sequence ID" value="HER42900.1"/>
    <property type="molecule type" value="Genomic_DNA"/>
</dbReference>
<dbReference type="PROSITE" id="PS51354">
    <property type="entry name" value="GLUTAREDOXIN_2"/>
    <property type="match status" value="1"/>
</dbReference>
<dbReference type="SUPFAM" id="SSF52833">
    <property type="entry name" value="Thioredoxin-like"/>
    <property type="match status" value="1"/>
</dbReference>
<dbReference type="GO" id="GO:0009055">
    <property type="term" value="F:electron transfer activity"/>
    <property type="evidence" value="ECO:0007669"/>
    <property type="project" value="TreeGrafter"/>
</dbReference>
<accession>A0A7V2ATC7</accession>
<sequence length="87" mass="9924">MSEETRVRMYTISTCGFCKAAKAFLREHGIPFEFVDIDLLEQDEKRRVLKEARAVTGVDRIAFPTIVIGDTVIIGFKEYEIRKALGL</sequence>
<feature type="domain" description="Glutaredoxin" evidence="1">
    <location>
        <begin position="7"/>
        <end position="73"/>
    </location>
</feature>
<gene>
    <name evidence="2" type="ORF">ENO08_00380</name>
</gene>
<evidence type="ECO:0000259" key="1">
    <source>
        <dbReference type="Pfam" id="PF00462"/>
    </source>
</evidence>
<protein>
    <submittedName>
        <fullName evidence="2">Glutaredoxin family protein</fullName>
    </submittedName>
</protein>
<dbReference type="Proteomes" id="UP000886069">
    <property type="component" value="Unassembled WGS sequence"/>
</dbReference>
<dbReference type="InterPro" id="IPR036249">
    <property type="entry name" value="Thioredoxin-like_sf"/>
</dbReference>
<reference evidence="2" key="1">
    <citation type="journal article" date="2020" name="mSystems">
        <title>Genome- and Community-Level Interaction Insights into Carbon Utilization and Element Cycling Functions of Hydrothermarchaeota in Hydrothermal Sediment.</title>
        <authorList>
            <person name="Zhou Z."/>
            <person name="Liu Y."/>
            <person name="Xu W."/>
            <person name="Pan J."/>
            <person name="Luo Z.H."/>
            <person name="Li M."/>
        </authorList>
    </citation>
    <scope>NUCLEOTIDE SEQUENCE [LARGE SCALE GENOMIC DNA]</scope>
    <source>
        <strain evidence="2">SpSt-1233</strain>
    </source>
</reference>
<organism evidence="2">
    <name type="scientific">Eiseniibacteriota bacterium</name>
    <dbReference type="NCBI Taxonomy" id="2212470"/>
    <lineage>
        <taxon>Bacteria</taxon>
        <taxon>Candidatus Eiseniibacteriota</taxon>
    </lineage>
</organism>
<dbReference type="InterPro" id="IPR051548">
    <property type="entry name" value="Grx-like_ET"/>
</dbReference>
<comment type="caution">
    <text evidence="2">The sequence shown here is derived from an EMBL/GenBank/DDBJ whole genome shotgun (WGS) entry which is preliminary data.</text>
</comment>
<proteinExistence type="predicted"/>
<dbReference type="Gene3D" id="3.40.30.10">
    <property type="entry name" value="Glutaredoxin"/>
    <property type="match status" value="1"/>
</dbReference>
<dbReference type="PANTHER" id="PTHR34386:SF1">
    <property type="entry name" value="GLUTAREDOXIN-LIKE PROTEIN NRDH"/>
    <property type="match status" value="1"/>
</dbReference>
<dbReference type="CDD" id="cd02976">
    <property type="entry name" value="NrdH"/>
    <property type="match status" value="1"/>
</dbReference>
<dbReference type="PANTHER" id="PTHR34386">
    <property type="entry name" value="GLUTAREDOXIN"/>
    <property type="match status" value="1"/>
</dbReference>
<dbReference type="InterPro" id="IPR002109">
    <property type="entry name" value="Glutaredoxin"/>
</dbReference>